<dbReference type="Proteomes" id="UP000548304">
    <property type="component" value="Unassembled WGS sequence"/>
</dbReference>
<organism evidence="12 13">
    <name type="scientific">Actinopolyspora biskrensis</name>
    <dbReference type="NCBI Taxonomy" id="1470178"/>
    <lineage>
        <taxon>Bacteria</taxon>
        <taxon>Bacillati</taxon>
        <taxon>Actinomycetota</taxon>
        <taxon>Actinomycetes</taxon>
        <taxon>Actinopolysporales</taxon>
        <taxon>Actinopolysporaceae</taxon>
        <taxon>Actinopolyspora</taxon>
    </lineage>
</organism>
<evidence type="ECO:0000256" key="6">
    <source>
        <dbReference type="ARBA" id="ARBA00022723"/>
    </source>
</evidence>
<keyword evidence="13" id="KW-1185">Reference proteome</keyword>
<evidence type="ECO:0000256" key="3">
    <source>
        <dbReference type="ARBA" id="ARBA00007873"/>
    </source>
</evidence>
<dbReference type="NCBIfam" id="NF006201">
    <property type="entry name" value="PRK08326.1-4"/>
    <property type="match status" value="1"/>
</dbReference>
<dbReference type="CDD" id="cd07911">
    <property type="entry name" value="RNRR2_Rv0233_like"/>
    <property type="match status" value="1"/>
</dbReference>
<evidence type="ECO:0000313" key="13">
    <source>
        <dbReference type="Proteomes" id="UP000548304"/>
    </source>
</evidence>
<dbReference type="InterPro" id="IPR033908">
    <property type="entry name" value="R2LOX"/>
</dbReference>
<evidence type="ECO:0000256" key="10">
    <source>
        <dbReference type="ARBA" id="ARBA00031672"/>
    </source>
</evidence>
<keyword evidence="7 12" id="KW-0560">Oxidoreductase</keyword>
<gene>
    <name evidence="12" type="ORF">FHR84_002475</name>
</gene>
<dbReference type="GO" id="GO:0016491">
    <property type="term" value="F:oxidoreductase activity"/>
    <property type="evidence" value="ECO:0007669"/>
    <property type="project" value="UniProtKB-KW"/>
</dbReference>
<dbReference type="RefSeq" id="WP_179535579.1">
    <property type="nucleotide sequence ID" value="NZ_JACBYW010000004.1"/>
</dbReference>
<reference evidence="12 13" key="1">
    <citation type="submission" date="2020-07" db="EMBL/GenBank/DDBJ databases">
        <title>Genomic Encyclopedia of Type Strains, Phase III (KMG-III): the genomes of soil and plant-associated and newly described type strains.</title>
        <authorList>
            <person name="Whitman W."/>
        </authorList>
    </citation>
    <scope>NUCLEOTIDE SEQUENCE [LARGE SCALE GENOMIC DNA]</scope>
    <source>
        <strain evidence="12 13">CECT 8576</strain>
    </source>
</reference>
<dbReference type="NCBIfam" id="NF006200">
    <property type="entry name" value="PRK08326.1-3"/>
    <property type="match status" value="1"/>
</dbReference>
<proteinExistence type="inferred from homology"/>
<dbReference type="Pfam" id="PF00268">
    <property type="entry name" value="Ribonuc_red_sm"/>
    <property type="match status" value="1"/>
</dbReference>
<keyword evidence="8" id="KW-0408">Iron</keyword>
<evidence type="ECO:0000256" key="1">
    <source>
        <dbReference type="ARBA" id="ARBA00001936"/>
    </source>
</evidence>
<evidence type="ECO:0000256" key="4">
    <source>
        <dbReference type="ARBA" id="ARBA00011738"/>
    </source>
</evidence>
<sequence>MNDTGNGRSAQRTEFHSLRAGGVNWDSLPLRLFDKGNAKFWNPSEIDFSGDAADFRALTEEEQYSVALLCAQFIAGEEAVTEDLRPFIAAMGAEGRFADEIYLSQFAFEEAKHTQVFRLWLDAVGITEDLHHHVEDNPGYRTIFYEALPESLETLHHDPSPANQVRASVTYNHVVEGTLALTGYYAWNKICRARGILPGMQEVIRRIGDDERRHMAWGTFTCRRHVAADERHWETVQQRMDELLPHAVEQIQWRPEGAGDREPFGLDVEELSAYASDRAGRRLGAISAARGADLARIDVDATPERLEERFGAEDAAALDALGGASEGG</sequence>
<dbReference type="NCBIfam" id="NF006199">
    <property type="entry name" value="PRK08326.1-2"/>
    <property type="match status" value="1"/>
</dbReference>
<dbReference type="GO" id="GO:0009263">
    <property type="term" value="P:deoxyribonucleotide biosynthetic process"/>
    <property type="evidence" value="ECO:0007669"/>
    <property type="project" value="InterPro"/>
</dbReference>
<dbReference type="EMBL" id="JACBYW010000004">
    <property type="protein sequence ID" value="NYH79141.1"/>
    <property type="molecule type" value="Genomic_DNA"/>
</dbReference>
<dbReference type="GO" id="GO:0046872">
    <property type="term" value="F:metal ion binding"/>
    <property type="evidence" value="ECO:0007669"/>
    <property type="project" value="UniProtKB-KW"/>
</dbReference>
<evidence type="ECO:0000256" key="2">
    <source>
        <dbReference type="ARBA" id="ARBA00001962"/>
    </source>
</evidence>
<dbReference type="InterPro" id="IPR009078">
    <property type="entry name" value="Ferritin-like_SF"/>
</dbReference>
<comment type="similarity">
    <text evidence="3">Belongs to the ribonucleoside diphosphate reductase small chain family. R2-like ligand binding oxidase subfamily.</text>
</comment>
<dbReference type="SUPFAM" id="SSF47240">
    <property type="entry name" value="Ferritin-like"/>
    <property type="match status" value="1"/>
</dbReference>
<name>A0A852YWY0_9ACTN</name>
<comment type="cofactor">
    <cofactor evidence="1">
        <name>Mn(2+)</name>
        <dbReference type="ChEBI" id="CHEBI:29035"/>
    </cofactor>
</comment>
<evidence type="ECO:0000256" key="8">
    <source>
        <dbReference type="ARBA" id="ARBA00023004"/>
    </source>
</evidence>
<dbReference type="InterPro" id="IPR012348">
    <property type="entry name" value="RNR-like"/>
</dbReference>
<protein>
    <recommendedName>
        <fullName evidence="5">R2-like ligand binding oxidase</fullName>
    </recommendedName>
    <alternativeName>
        <fullName evidence="11">Ribonucleotide reductase R2 subunit homolog</fullName>
    </alternativeName>
    <alternativeName>
        <fullName evidence="10">Ribonucleotide reductase small subunit homolog</fullName>
    </alternativeName>
</protein>
<comment type="caution">
    <text evidence="12">The sequence shown here is derived from an EMBL/GenBank/DDBJ whole genome shotgun (WGS) entry which is preliminary data.</text>
</comment>
<evidence type="ECO:0000313" key="12">
    <source>
        <dbReference type="EMBL" id="NYH79141.1"/>
    </source>
</evidence>
<evidence type="ECO:0000256" key="7">
    <source>
        <dbReference type="ARBA" id="ARBA00023002"/>
    </source>
</evidence>
<evidence type="ECO:0000256" key="11">
    <source>
        <dbReference type="ARBA" id="ARBA00032636"/>
    </source>
</evidence>
<dbReference type="InterPro" id="IPR000358">
    <property type="entry name" value="RNR_small_fam"/>
</dbReference>
<dbReference type="AlphaFoldDB" id="A0A852YWY0"/>
<evidence type="ECO:0000256" key="9">
    <source>
        <dbReference type="ARBA" id="ARBA00023211"/>
    </source>
</evidence>
<keyword evidence="9" id="KW-0464">Manganese</keyword>
<dbReference type="Gene3D" id="1.10.620.20">
    <property type="entry name" value="Ribonucleotide Reductase, subunit A"/>
    <property type="match status" value="1"/>
</dbReference>
<comment type="subunit">
    <text evidence="4">Homodimer.</text>
</comment>
<keyword evidence="6" id="KW-0479">Metal-binding</keyword>
<evidence type="ECO:0000256" key="5">
    <source>
        <dbReference type="ARBA" id="ARBA00013559"/>
    </source>
</evidence>
<comment type="cofactor">
    <cofactor evidence="2">
        <name>Fe cation</name>
        <dbReference type="ChEBI" id="CHEBI:24875"/>
    </cofactor>
</comment>
<accession>A0A852YWY0</accession>